<feature type="transmembrane region" description="Helical" evidence="8">
    <location>
        <begin position="405"/>
        <end position="430"/>
    </location>
</feature>
<dbReference type="InterPro" id="IPR002898">
    <property type="entry name" value="MotA_ExbB_proton_chnl"/>
</dbReference>
<evidence type="ECO:0000256" key="9">
    <source>
        <dbReference type="SAM" id="SignalP"/>
    </source>
</evidence>
<comment type="subcellular location">
    <subcellularLocation>
        <location evidence="1">Cell membrane</location>
        <topology evidence="1">Multi-pass membrane protein</topology>
    </subcellularLocation>
    <subcellularLocation>
        <location evidence="6">Membrane</location>
        <topology evidence="6">Multi-pass membrane protein</topology>
    </subcellularLocation>
</comment>
<dbReference type="GO" id="GO:0005886">
    <property type="term" value="C:plasma membrane"/>
    <property type="evidence" value="ECO:0007669"/>
    <property type="project" value="UniProtKB-SubCell"/>
</dbReference>
<keyword evidence="6" id="KW-0653">Protein transport</keyword>
<dbReference type="PANTHER" id="PTHR30625">
    <property type="entry name" value="PROTEIN TOLQ"/>
    <property type="match status" value="1"/>
</dbReference>
<keyword evidence="12" id="KW-1185">Reference proteome</keyword>
<evidence type="ECO:0000256" key="8">
    <source>
        <dbReference type="SAM" id="Phobius"/>
    </source>
</evidence>
<feature type="domain" description="MotA/TolQ/ExbB proton channel" evidence="10">
    <location>
        <begin position="341"/>
        <end position="442"/>
    </location>
</feature>
<keyword evidence="3 8" id="KW-0812">Transmembrane</keyword>
<evidence type="ECO:0000313" key="11">
    <source>
        <dbReference type="EMBL" id="KXI27301.1"/>
    </source>
</evidence>
<organism evidence="11 12">
    <name type="scientific">Paraglaciecola hydrolytica</name>
    <dbReference type="NCBI Taxonomy" id="1799789"/>
    <lineage>
        <taxon>Bacteria</taxon>
        <taxon>Pseudomonadati</taxon>
        <taxon>Pseudomonadota</taxon>
        <taxon>Gammaproteobacteria</taxon>
        <taxon>Alteromonadales</taxon>
        <taxon>Alteromonadaceae</taxon>
        <taxon>Paraglaciecola</taxon>
    </lineage>
</organism>
<evidence type="ECO:0000259" key="10">
    <source>
        <dbReference type="Pfam" id="PF01618"/>
    </source>
</evidence>
<accession>A0A148KM00</accession>
<protein>
    <recommendedName>
        <fullName evidence="10">MotA/TolQ/ExbB proton channel domain-containing protein</fullName>
    </recommendedName>
</protein>
<keyword evidence="5 8" id="KW-0472">Membrane</keyword>
<dbReference type="RefSeq" id="WP_068380515.1">
    <property type="nucleotide sequence ID" value="NZ_LSNE01000011.1"/>
</dbReference>
<evidence type="ECO:0000256" key="1">
    <source>
        <dbReference type="ARBA" id="ARBA00004651"/>
    </source>
</evidence>
<gene>
    <name evidence="11" type="ORF">AX660_21480</name>
</gene>
<evidence type="ECO:0000313" key="12">
    <source>
        <dbReference type="Proteomes" id="UP000070299"/>
    </source>
</evidence>
<proteinExistence type="inferred from homology"/>
<keyword evidence="4 8" id="KW-1133">Transmembrane helix</keyword>
<dbReference type="GO" id="GO:0017038">
    <property type="term" value="P:protein import"/>
    <property type="evidence" value="ECO:0007669"/>
    <property type="project" value="TreeGrafter"/>
</dbReference>
<feature type="transmembrane region" description="Helical" evidence="8">
    <location>
        <begin position="361"/>
        <end position="385"/>
    </location>
</feature>
<evidence type="ECO:0000256" key="7">
    <source>
        <dbReference type="SAM" id="Coils"/>
    </source>
</evidence>
<feature type="coiled-coil region" evidence="7">
    <location>
        <begin position="38"/>
        <end position="90"/>
    </location>
</feature>
<name>A0A148KM00_9ALTE</name>
<feature type="signal peptide" evidence="9">
    <location>
        <begin position="1"/>
        <end position="30"/>
    </location>
</feature>
<dbReference type="STRING" id="1799789.AX660_21480"/>
<keyword evidence="6" id="KW-0813">Transport</keyword>
<evidence type="ECO:0000256" key="6">
    <source>
        <dbReference type="RuleBase" id="RU004057"/>
    </source>
</evidence>
<evidence type="ECO:0000256" key="4">
    <source>
        <dbReference type="ARBA" id="ARBA00022989"/>
    </source>
</evidence>
<evidence type="ECO:0000256" key="3">
    <source>
        <dbReference type="ARBA" id="ARBA00022692"/>
    </source>
</evidence>
<dbReference type="PANTHER" id="PTHR30625:SF11">
    <property type="entry name" value="MOTA_TOLQ_EXBB PROTON CHANNEL DOMAIN-CONTAINING PROTEIN"/>
    <property type="match status" value="1"/>
</dbReference>
<dbReference type="AlphaFoldDB" id="A0A148KM00"/>
<keyword evidence="7" id="KW-0175">Coiled coil</keyword>
<keyword evidence="9" id="KW-0732">Signal</keyword>
<dbReference type="Pfam" id="PF01618">
    <property type="entry name" value="MotA_ExbB"/>
    <property type="match status" value="1"/>
</dbReference>
<keyword evidence="2" id="KW-1003">Cell membrane</keyword>
<reference evidence="12" key="1">
    <citation type="submission" date="2016-02" db="EMBL/GenBank/DDBJ databases">
        <authorList>
            <person name="Schultz-Johansen M."/>
            <person name="Glaring M.A."/>
            <person name="Bech P.K."/>
            <person name="Stougaard P."/>
        </authorList>
    </citation>
    <scope>NUCLEOTIDE SEQUENCE [LARGE SCALE GENOMIC DNA]</scope>
    <source>
        <strain evidence="12">S66</strain>
    </source>
</reference>
<dbReference type="EMBL" id="LSNE01000011">
    <property type="protein sequence ID" value="KXI27301.1"/>
    <property type="molecule type" value="Genomic_DNA"/>
</dbReference>
<dbReference type="InterPro" id="IPR050790">
    <property type="entry name" value="ExbB/TolQ_transport"/>
</dbReference>
<evidence type="ECO:0000256" key="2">
    <source>
        <dbReference type="ARBA" id="ARBA00022475"/>
    </source>
</evidence>
<comment type="similarity">
    <text evidence="6">Belongs to the exbB/tolQ family.</text>
</comment>
<dbReference type="OrthoDB" id="4045at2"/>
<evidence type="ECO:0000256" key="5">
    <source>
        <dbReference type="ARBA" id="ARBA00023136"/>
    </source>
</evidence>
<comment type="caution">
    <text evidence="11">The sequence shown here is derived from an EMBL/GenBank/DDBJ whole genome shotgun (WGS) entry which is preliminary data.</text>
</comment>
<feature type="chain" id="PRO_5007550138" description="MotA/TolQ/ExbB proton channel domain-containing protein" evidence="9">
    <location>
        <begin position="31"/>
        <end position="460"/>
    </location>
</feature>
<sequence>MIFNFSSPKTLLLNNIVLILALSVSYCSQAAQSEAEIQATIIERISKSKAELNKLEKDISQQSSELANKLNDEQLAIKKLREQAAAVQRVADERVLGLDKLQERVKQWSNQSQYQYQLLSSYADSSHLLATINQPDLTVTNIDVTIIELAYQQLVKKLSPDWRNKEVIANDGSINKLAVLQIGPIEVALNSAQNQAGPLSRGTNNEAHLLSNIYDDDAVRALISLQNSGKGELTFDPSLGNANKLLKQEQGLLSHIEAGGVWALPILFFAALSLLVSLVKAIQLLRLPRIIPLLAEKIAALEVASNLTDAERHTQLNQYITQCQGAQLKLVKIAENAEVSQQRDDYLVAYLLEHKHKLEKYLGVIATSAAIAPLLGLLGTVSGMISTFKMMKIFGTGDASTVSGGISEALITTELGLIVAIPSLIISALLNRKVKSYHAQLETLAIKLSKIDFKGKGQKA</sequence>
<dbReference type="Proteomes" id="UP000070299">
    <property type="component" value="Unassembled WGS sequence"/>
</dbReference>
<feature type="transmembrane region" description="Helical" evidence="8">
    <location>
        <begin position="260"/>
        <end position="279"/>
    </location>
</feature>